<organism evidence="1 2">
    <name type="scientific">Agrobacterium pusense</name>
    <dbReference type="NCBI Taxonomy" id="648995"/>
    <lineage>
        <taxon>Bacteria</taxon>
        <taxon>Pseudomonadati</taxon>
        <taxon>Pseudomonadota</taxon>
        <taxon>Alphaproteobacteria</taxon>
        <taxon>Hyphomicrobiales</taxon>
        <taxon>Rhizobiaceae</taxon>
        <taxon>Rhizobium/Agrobacterium group</taxon>
        <taxon>Agrobacterium</taxon>
    </lineage>
</organism>
<dbReference type="AlphaFoldDB" id="A0A6H0ZP93"/>
<protein>
    <submittedName>
        <fullName evidence="1">Uncharacterized protein</fullName>
    </submittedName>
</protein>
<dbReference type="Proteomes" id="UP000500870">
    <property type="component" value="Chromosome 1"/>
</dbReference>
<evidence type="ECO:0000313" key="1">
    <source>
        <dbReference type="EMBL" id="QIX22578.1"/>
    </source>
</evidence>
<reference evidence="1 2" key="1">
    <citation type="submission" date="2020-04" db="EMBL/GenBank/DDBJ databases">
        <title>FDA dAtabase for Regulatory Grade micrObial Sequences (FDA-ARGOS): Supporting development and validation of Infectious Disease Dx tests.</title>
        <authorList>
            <person name="Sciortino C."/>
            <person name="Tallon L."/>
            <person name="Sadzewicz L."/>
            <person name="Vavikolanu K."/>
            <person name="Mehta A."/>
            <person name="Aluvathingal J."/>
            <person name="Nadendla S."/>
            <person name="Nandy P."/>
            <person name="Geyer C."/>
            <person name="Yan Y."/>
            <person name="Sichtig H."/>
        </authorList>
    </citation>
    <scope>NUCLEOTIDE SEQUENCE [LARGE SCALE GENOMIC DNA]</scope>
    <source>
        <strain evidence="1 2">FDAARGOS_633</strain>
    </source>
</reference>
<proteinExistence type="predicted"/>
<evidence type="ECO:0000313" key="2">
    <source>
        <dbReference type="Proteomes" id="UP000500870"/>
    </source>
</evidence>
<accession>A0A6H0ZP93</accession>
<gene>
    <name evidence="1" type="ORF">FOB41_16230</name>
</gene>
<sequence>MKHRRSIDLTAGADIGYTVSEGSRRSGDYDLYPTLDKLPEWYVLLGWCPRCRRYGHIERRDVRRVLGATALLADIAPHLLCTACHQRRGNKLSMRKLPR</sequence>
<dbReference type="RefSeq" id="WP_136882483.1">
    <property type="nucleotide sequence ID" value="NZ_CP050898.1"/>
</dbReference>
<dbReference type="EMBL" id="CP050898">
    <property type="protein sequence ID" value="QIX22578.1"/>
    <property type="molecule type" value="Genomic_DNA"/>
</dbReference>
<name>A0A6H0ZP93_9HYPH</name>